<dbReference type="InterPro" id="IPR012337">
    <property type="entry name" value="RNaseH-like_sf"/>
</dbReference>
<name>A0ABU4UGZ4_9GAMM</name>
<dbReference type="InterPro" id="IPR001584">
    <property type="entry name" value="Integrase_cat-core"/>
</dbReference>
<accession>A0ABU4UGZ4</accession>
<keyword evidence="3" id="KW-1185">Reference proteome</keyword>
<sequence>MAGFALHKNRVFNWDGTAYRIDRIQPNGDLLLESTNDGHFSVISREQLLTEYGAGKISAKTVDVASATTTSLVPSFSRPLDELSEGVRNAVKRRKYYLESILDHGNPIFTPEYLKPLIGQAATEIGDLKPPGVITVYRWFRRFKSVNDPRAIIPRTDLRGPKELRQNDRILQLVAESLEEAFKASPQATCRNVYTRLLGKIDLENQRTLGGEPIKPPSLRTLYRLVERAEAYELVALKEGKAAADRRFRIGKAGVKTSRILERVEVDHTPLDLFLVDERTWLPLGRPTLTVIIDHYSRMLLGYYLSFDSPSTTAVMGALRHAILPKKLATAVIANLKTVNTWNCYGLHELVVVDNGLEFHSDDLESVAYDLGIRIQYCPKHAPRFKGVVERYLKTINYFFAHQLPGTSFAKFYLRGDYDPEKAALLTFAEFKQIFEKWVVDVYAQDEHRGLGKTTPWARWQESIAHHEPILPDDLRTLQRRIGLVEERSLRCDGIFLHGIRYSGDELGHILRGFGEGVKVRLVYDPEDLGEIQVWGPNDVEPVTVKAVDYAFAHGLTEKQNDFIREYLREQGEAVIDKVALERARYELAQAIEGLMINRKHRARRRSAALRGISSSKPSGSGLSTVANQDSAEVIKHTKPTPSSDVDQNAEMKSEDIIKSFQIKRPKDFAKNNFPVLILSLTGFVMENTTT</sequence>
<dbReference type="Proteomes" id="UP001284537">
    <property type="component" value="Unassembled WGS sequence"/>
</dbReference>
<dbReference type="Gene3D" id="3.30.420.10">
    <property type="entry name" value="Ribonuclease H-like superfamily/Ribonuclease H"/>
    <property type="match status" value="1"/>
</dbReference>
<dbReference type="Pfam" id="PF09299">
    <property type="entry name" value="Mu-transpos_C"/>
    <property type="match status" value="1"/>
</dbReference>
<dbReference type="SUPFAM" id="SSF53098">
    <property type="entry name" value="Ribonuclease H-like"/>
    <property type="match status" value="1"/>
</dbReference>
<dbReference type="RefSeq" id="WP_319962191.1">
    <property type="nucleotide sequence ID" value="NZ_JAXARY010000014.1"/>
</dbReference>
<gene>
    <name evidence="2" type="ORF">QLH52_15765</name>
</gene>
<protein>
    <submittedName>
        <fullName evidence="2">DDE-type integrase/transposase/recombinase</fullName>
    </submittedName>
</protein>
<feature type="domain" description="Integrase catalytic" evidence="1">
    <location>
        <begin position="266"/>
        <end position="464"/>
    </location>
</feature>
<dbReference type="InterPro" id="IPR036397">
    <property type="entry name" value="RNaseH_sf"/>
</dbReference>
<comment type="caution">
    <text evidence="2">The sequence shown here is derived from an EMBL/GenBank/DDBJ whole genome shotgun (WGS) entry which is preliminary data.</text>
</comment>
<evidence type="ECO:0000313" key="3">
    <source>
        <dbReference type="Proteomes" id="UP001284537"/>
    </source>
</evidence>
<evidence type="ECO:0000313" key="2">
    <source>
        <dbReference type="EMBL" id="MDX8128753.1"/>
    </source>
</evidence>
<reference evidence="2 3" key="1">
    <citation type="submission" date="2023-11" db="EMBL/GenBank/DDBJ databases">
        <authorList>
            <person name="Ouyang M.-Y."/>
        </authorList>
    </citation>
    <scope>NUCLEOTIDE SEQUENCE [LARGE SCALE GENOMIC DNA]</scope>
    <source>
        <strain evidence="2 3">OY6</strain>
    </source>
</reference>
<evidence type="ECO:0000259" key="1">
    <source>
        <dbReference type="PROSITE" id="PS50994"/>
    </source>
</evidence>
<dbReference type="PROSITE" id="PS50994">
    <property type="entry name" value="INTEGRASE"/>
    <property type="match status" value="1"/>
</dbReference>
<dbReference type="InterPro" id="IPR015378">
    <property type="entry name" value="Transposase-like_Mu_C"/>
</dbReference>
<dbReference type="EMBL" id="JAXARY010000014">
    <property type="protein sequence ID" value="MDX8128753.1"/>
    <property type="molecule type" value="Genomic_DNA"/>
</dbReference>
<organism evidence="2 3">
    <name type="scientific">Methylomonas defluvii</name>
    <dbReference type="NCBI Taxonomy" id="3045149"/>
    <lineage>
        <taxon>Bacteria</taxon>
        <taxon>Pseudomonadati</taxon>
        <taxon>Pseudomonadota</taxon>
        <taxon>Gammaproteobacteria</taxon>
        <taxon>Methylococcales</taxon>
        <taxon>Methylococcaceae</taxon>
        <taxon>Methylomonas</taxon>
    </lineage>
</organism>
<proteinExistence type="predicted"/>